<protein>
    <submittedName>
        <fullName evidence="3">DEHA2E05192p</fullName>
    </submittedName>
</protein>
<dbReference type="OrthoDB" id="4055624at2759"/>
<accession>B5RTV9</accession>
<dbReference type="InParanoid" id="B5RTV9"/>
<dbReference type="FunCoup" id="B5RTV9">
    <property type="interactions" value="355"/>
</dbReference>
<dbReference type="GeneID" id="8998671"/>
<evidence type="ECO:0000313" key="4">
    <source>
        <dbReference type="Proteomes" id="UP000000599"/>
    </source>
</evidence>
<dbReference type="Pfam" id="PF22542">
    <property type="entry name" value="Utp8_C"/>
    <property type="match status" value="1"/>
</dbReference>
<dbReference type="KEGG" id="dha:DEHA2E05192g"/>
<name>B5RTV9_DEBHA</name>
<evidence type="ECO:0000259" key="2">
    <source>
        <dbReference type="Pfam" id="PF22542"/>
    </source>
</evidence>
<reference evidence="3 4" key="1">
    <citation type="journal article" date="2004" name="Nature">
        <title>Genome evolution in yeasts.</title>
        <authorList>
            <consortium name="Genolevures"/>
            <person name="Dujon B."/>
            <person name="Sherman D."/>
            <person name="Fischer G."/>
            <person name="Durrens P."/>
            <person name="Casaregola S."/>
            <person name="Lafontaine I."/>
            <person name="de Montigny J."/>
            <person name="Marck C."/>
            <person name="Neuveglise C."/>
            <person name="Talla E."/>
            <person name="Goffard N."/>
            <person name="Frangeul L."/>
            <person name="Aigle M."/>
            <person name="Anthouard V."/>
            <person name="Babour A."/>
            <person name="Barbe V."/>
            <person name="Barnay S."/>
            <person name="Blanchin S."/>
            <person name="Beckerich J.M."/>
            <person name="Beyne E."/>
            <person name="Bleykasten C."/>
            <person name="Boisrame A."/>
            <person name="Boyer J."/>
            <person name="Cattolico L."/>
            <person name="Confanioleri F."/>
            <person name="de Daruvar A."/>
            <person name="Despons L."/>
            <person name="Fabre E."/>
            <person name="Fairhead C."/>
            <person name="Ferry-Dumazet H."/>
            <person name="Groppi A."/>
            <person name="Hantraye F."/>
            <person name="Hennequin C."/>
            <person name="Jauniaux N."/>
            <person name="Joyet P."/>
            <person name="Kachouri R."/>
            <person name="Kerrest A."/>
            <person name="Koszul R."/>
            <person name="Lemaire M."/>
            <person name="Lesur I."/>
            <person name="Ma L."/>
            <person name="Muller H."/>
            <person name="Nicaud J.M."/>
            <person name="Nikolski M."/>
            <person name="Oztas S."/>
            <person name="Ozier-Kalogeropoulos O."/>
            <person name="Pellenz S."/>
            <person name="Potier S."/>
            <person name="Richard G.F."/>
            <person name="Straub M.L."/>
            <person name="Suleau A."/>
            <person name="Swennene D."/>
            <person name="Tekaia F."/>
            <person name="Wesolowski-Louvel M."/>
            <person name="Westhof E."/>
            <person name="Wirth B."/>
            <person name="Zeniou-Meyer M."/>
            <person name="Zivanovic I."/>
            <person name="Bolotin-Fukuhara M."/>
            <person name="Thierry A."/>
            <person name="Bouchier C."/>
            <person name="Caudron B."/>
            <person name="Scarpelli C."/>
            <person name="Gaillardin C."/>
            <person name="Weissenbach J."/>
            <person name="Wincker P."/>
            <person name="Souciet J.L."/>
        </authorList>
    </citation>
    <scope>NUCLEOTIDE SEQUENCE [LARGE SCALE GENOMIC DNA]</scope>
    <source>
        <strain evidence="4">ATCC 36239 / CBS 767 / BCRC 21394 / JCM 1990 / NBRC 0083 / IGC 2968</strain>
    </source>
</reference>
<dbReference type="InterPro" id="IPR053881">
    <property type="entry name" value="Utp8_C"/>
</dbReference>
<evidence type="ECO:0000313" key="3">
    <source>
        <dbReference type="EMBL" id="CAR65771.1"/>
    </source>
</evidence>
<dbReference type="AlphaFoldDB" id="B5RTV9"/>
<organism evidence="3 4">
    <name type="scientific">Debaryomyces hansenii (strain ATCC 36239 / CBS 767 / BCRC 21394 / JCM 1990 / NBRC 0083 / IGC 2968)</name>
    <name type="common">Yeast</name>
    <name type="synonym">Torulaspora hansenii</name>
    <dbReference type="NCBI Taxonomy" id="284592"/>
    <lineage>
        <taxon>Eukaryota</taxon>
        <taxon>Fungi</taxon>
        <taxon>Dikarya</taxon>
        <taxon>Ascomycota</taxon>
        <taxon>Saccharomycotina</taxon>
        <taxon>Pichiomycetes</taxon>
        <taxon>Debaryomycetaceae</taxon>
        <taxon>Debaryomyces</taxon>
    </lineage>
</organism>
<dbReference type="RefSeq" id="XP_002770425.1">
    <property type="nucleotide sequence ID" value="XM_002770379.1"/>
</dbReference>
<keyword evidence="4" id="KW-1185">Reference proteome</keyword>
<dbReference type="EMBL" id="CR382137">
    <property type="protein sequence ID" value="CAR65771.1"/>
    <property type="molecule type" value="Genomic_DNA"/>
</dbReference>
<feature type="domain" description="Utp8 beta-propeller" evidence="1">
    <location>
        <begin position="3"/>
        <end position="364"/>
    </location>
</feature>
<dbReference type="HOGENOM" id="CLU_024075_0_0_1"/>
<dbReference type="InterPro" id="IPR018843">
    <property type="entry name" value="Utp8_b-prop"/>
</dbReference>
<sequence length="705" mass="80442">MAPSLSDSYSLVSLPRITDLDLSHQVVIPTISSTNTTHIDIGISKSIISSYILKPTPKLVWSFPLSPSTIVECMDVQEVDGNGTDFIKNYVVGTTERKTNKVLLIKRHNDSADHFEIKLDSKVKGVRFSQCGKFVYAILSNGGIKLLKINEDSFEDVSLDLKLKSGNELVYHKFISSHEFKYNNDLLLTIESNERSLVYKLTSLNYEKSFEINQFSHFAECQCIFTYQSGVLYEFNIDKLEISSRSIIDFKVLKSITVNSIIDAPTKAINDYSIICPSVDRLLLSWKSKLYLINFKFQSLLDTYTRPDKIYIKQVVDVKGSSANTSSTFAVYLHYNARKKNTSLNIINVNTGINTLSECLGKSIVKRTNDDFKGLTNVINDSFDKESTKISKELKEIYDELVELKTKKNINKWESIVVPYLKNESWTSIKKALGKNTPAREFSVFEVEQDRIIDPAFISKVLSLIFDEQSDFIPEYTLIYLLTHPLFPYEHTKGLLTLFTQLDKPRLLRQAIITCPNLSIEEISLQLNNDNLDIFQDVITRLISEFSVNQITHQLNDILQSKQNNLNLETILNNLIKLNNNQSWYLIQSIIDVGGLFNWSMNTVNNLIEIIEDKLTSIMANNYNLTLTNQAILINEPIRKLNKNKKAGKKPTDKSNNIIESNNEIQQQQLNSILSIQNNAGRKLKDEGIEISKRIPNYSIEKLIL</sequence>
<dbReference type="Pfam" id="PF10395">
    <property type="entry name" value="Utp8_b_propeller"/>
    <property type="match status" value="1"/>
</dbReference>
<evidence type="ECO:0000259" key="1">
    <source>
        <dbReference type="Pfam" id="PF10395"/>
    </source>
</evidence>
<dbReference type="STRING" id="284592.B5RTV9"/>
<dbReference type="OMA" id="IVTCPNL"/>
<feature type="domain" description="Utp8 C-terminal" evidence="2">
    <location>
        <begin position="373"/>
        <end position="703"/>
    </location>
</feature>
<proteinExistence type="predicted"/>
<gene>
    <name evidence="3" type="ordered locus">DEHA2E05192g</name>
</gene>
<dbReference type="Proteomes" id="UP000000599">
    <property type="component" value="Chromosome E"/>
</dbReference>
<dbReference type="VEuPathDB" id="FungiDB:DEHA2E05192g"/>
<dbReference type="eggNOG" id="ENOG502QQ4S">
    <property type="taxonomic scope" value="Eukaryota"/>
</dbReference>